<keyword evidence="2" id="KW-1185">Reference proteome</keyword>
<proteinExistence type="predicted"/>
<dbReference type="Proteomes" id="UP001186974">
    <property type="component" value="Unassembled WGS sequence"/>
</dbReference>
<name>A0ACC3DQ16_9PEZI</name>
<comment type="caution">
    <text evidence="1">The sequence shown here is derived from an EMBL/GenBank/DDBJ whole genome shotgun (WGS) entry which is preliminary data.</text>
</comment>
<gene>
    <name evidence="1" type="ORF">LTS18_006613</name>
</gene>
<sequence length="72" mass="7717">MPTAIYDLSTINLQAAEDELSALLGKDRMITDLGERIARSSTEWSAAPGGDLDRPSSIVLPRTTEEVSAIAK</sequence>
<protein>
    <submittedName>
        <fullName evidence="1">Uncharacterized protein</fullName>
    </submittedName>
</protein>
<feature type="non-terminal residue" evidence="1">
    <location>
        <position position="72"/>
    </location>
</feature>
<evidence type="ECO:0000313" key="1">
    <source>
        <dbReference type="EMBL" id="KAK3078791.1"/>
    </source>
</evidence>
<accession>A0ACC3DQ16</accession>
<organism evidence="1 2">
    <name type="scientific">Coniosporium uncinatum</name>
    <dbReference type="NCBI Taxonomy" id="93489"/>
    <lineage>
        <taxon>Eukaryota</taxon>
        <taxon>Fungi</taxon>
        <taxon>Dikarya</taxon>
        <taxon>Ascomycota</taxon>
        <taxon>Pezizomycotina</taxon>
        <taxon>Dothideomycetes</taxon>
        <taxon>Dothideomycetes incertae sedis</taxon>
        <taxon>Coniosporium</taxon>
    </lineage>
</organism>
<evidence type="ECO:0000313" key="2">
    <source>
        <dbReference type="Proteomes" id="UP001186974"/>
    </source>
</evidence>
<dbReference type="EMBL" id="JAWDJW010001610">
    <property type="protein sequence ID" value="KAK3078791.1"/>
    <property type="molecule type" value="Genomic_DNA"/>
</dbReference>
<reference evidence="1" key="1">
    <citation type="submission" date="2024-09" db="EMBL/GenBank/DDBJ databases">
        <title>Black Yeasts Isolated from many extreme environments.</title>
        <authorList>
            <person name="Coleine C."/>
            <person name="Stajich J.E."/>
            <person name="Selbmann L."/>
        </authorList>
    </citation>
    <scope>NUCLEOTIDE SEQUENCE</scope>
    <source>
        <strain evidence="1">CCFEE 5737</strain>
    </source>
</reference>